<evidence type="ECO:0000313" key="7">
    <source>
        <dbReference type="EMBL" id="MBD1401114.1"/>
    </source>
</evidence>
<dbReference type="InterPro" id="IPR019734">
    <property type="entry name" value="TPR_rpt"/>
</dbReference>
<dbReference type="PROSITE" id="PS50110">
    <property type="entry name" value="RESPONSE_REGULATORY"/>
    <property type="match status" value="1"/>
</dbReference>
<dbReference type="SUPFAM" id="SSF160246">
    <property type="entry name" value="EspE N-terminal domain-like"/>
    <property type="match status" value="1"/>
</dbReference>
<protein>
    <submittedName>
        <fullName evidence="7">Response regulator</fullName>
    </submittedName>
</protein>
<evidence type="ECO:0000259" key="5">
    <source>
        <dbReference type="PROSITE" id="PS50076"/>
    </source>
</evidence>
<dbReference type="GO" id="GO:0000160">
    <property type="term" value="P:phosphorelay signal transduction system"/>
    <property type="evidence" value="ECO:0007669"/>
    <property type="project" value="UniProtKB-KW"/>
</dbReference>
<keyword evidence="4" id="KW-0802">TPR repeat</keyword>
<dbReference type="InterPro" id="IPR036869">
    <property type="entry name" value="J_dom_sf"/>
</dbReference>
<dbReference type="InterPro" id="IPR037257">
    <property type="entry name" value="T2SS_E_N_sf"/>
</dbReference>
<dbReference type="AlphaFoldDB" id="A0A8J6UPY1"/>
<feature type="repeat" description="TPR" evidence="4">
    <location>
        <begin position="493"/>
        <end position="526"/>
    </location>
</feature>
<dbReference type="CDD" id="cd06257">
    <property type="entry name" value="DnaJ"/>
    <property type="match status" value="1"/>
</dbReference>
<dbReference type="SUPFAM" id="SSF46565">
    <property type="entry name" value="Chaperone J-domain"/>
    <property type="match status" value="1"/>
</dbReference>
<dbReference type="InterPro" id="IPR011990">
    <property type="entry name" value="TPR-like_helical_dom_sf"/>
</dbReference>
<evidence type="ECO:0000313" key="8">
    <source>
        <dbReference type="Proteomes" id="UP000632828"/>
    </source>
</evidence>
<dbReference type="Pfam" id="PF14332">
    <property type="entry name" value="DUF4388"/>
    <property type="match status" value="1"/>
</dbReference>
<evidence type="ECO:0000259" key="6">
    <source>
        <dbReference type="PROSITE" id="PS50110"/>
    </source>
</evidence>
<name>A0A8J6UPY1_9BACT</name>
<dbReference type="Gene3D" id="3.40.50.2300">
    <property type="match status" value="1"/>
</dbReference>
<accession>A0A8J6UPY1</accession>
<feature type="modified residue" description="4-aspartylphosphate" evidence="3">
    <location>
        <position position="53"/>
    </location>
</feature>
<comment type="caution">
    <text evidence="7">The sequence shown here is derived from an EMBL/GenBank/DDBJ whole genome shotgun (WGS) entry which is preliminary data.</text>
</comment>
<reference evidence="7" key="1">
    <citation type="submission" date="2020-09" db="EMBL/GenBank/DDBJ databases">
        <title>Pelobacter alkaliphilus sp. nov., a novel anaerobic arsenate-reducing bacterium from terrestrial mud volcano.</title>
        <authorList>
            <person name="Khomyakova M.A."/>
            <person name="Merkel A.Y."/>
            <person name="Slobodkin A.I."/>
        </authorList>
    </citation>
    <scope>NUCLEOTIDE SEQUENCE</scope>
    <source>
        <strain evidence="7">M08fum</strain>
    </source>
</reference>
<dbReference type="RefSeq" id="WP_191156363.1">
    <property type="nucleotide sequence ID" value="NZ_JACWUN010000011.1"/>
</dbReference>
<dbReference type="PROSITE" id="PS50005">
    <property type="entry name" value="TPR"/>
    <property type="match status" value="2"/>
</dbReference>
<feature type="domain" description="Response regulatory" evidence="6">
    <location>
        <begin position="4"/>
        <end position="122"/>
    </location>
</feature>
<dbReference type="Proteomes" id="UP000632828">
    <property type="component" value="Unassembled WGS sequence"/>
</dbReference>
<organism evidence="7 8">
    <name type="scientific">Pelovirga terrestris</name>
    <dbReference type="NCBI Taxonomy" id="2771352"/>
    <lineage>
        <taxon>Bacteria</taxon>
        <taxon>Pseudomonadati</taxon>
        <taxon>Thermodesulfobacteriota</taxon>
        <taxon>Desulfuromonadia</taxon>
        <taxon>Geobacterales</taxon>
        <taxon>Geobacteraceae</taxon>
        <taxon>Pelovirga</taxon>
    </lineage>
</organism>
<dbReference type="SUPFAM" id="SSF48452">
    <property type="entry name" value="TPR-like"/>
    <property type="match status" value="1"/>
</dbReference>
<dbReference type="PRINTS" id="PR00625">
    <property type="entry name" value="JDOMAIN"/>
</dbReference>
<gene>
    <name evidence="7" type="ORF">ICT70_10545</name>
</gene>
<proteinExistence type="predicted"/>
<dbReference type="PANTHER" id="PTHR44591">
    <property type="entry name" value="STRESS RESPONSE REGULATOR PROTEIN 1"/>
    <property type="match status" value="1"/>
</dbReference>
<dbReference type="EMBL" id="JACWUN010000011">
    <property type="protein sequence ID" value="MBD1401114.1"/>
    <property type="molecule type" value="Genomic_DNA"/>
</dbReference>
<keyword evidence="8" id="KW-1185">Reference proteome</keyword>
<dbReference type="InterPro" id="IPR050595">
    <property type="entry name" value="Bact_response_regulator"/>
</dbReference>
<dbReference type="InterPro" id="IPR025497">
    <property type="entry name" value="PatA-like_N"/>
</dbReference>
<dbReference type="SMART" id="SM00028">
    <property type="entry name" value="TPR"/>
    <property type="match status" value="2"/>
</dbReference>
<dbReference type="Pfam" id="PF00072">
    <property type="entry name" value="Response_reg"/>
    <property type="match status" value="1"/>
</dbReference>
<dbReference type="PROSITE" id="PS50076">
    <property type="entry name" value="DNAJ_2"/>
    <property type="match status" value="1"/>
</dbReference>
<dbReference type="Gene3D" id="1.10.287.110">
    <property type="entry name" value="DnaJ domain"/>
    <property type="match status" value="1"/>
</dbReference>
<dbReference type="CDD" id="cd00156">
    <property type="entry name" value="REC"/>
    <property type="match status" value="1"/>
</dbReference>
<evidence type="ECO:0000256" key="1">
    <source>
        <dbReference type="ARBA" id="ARBA00022553"/>
    </source>
</evidence>
<dbReference type="InterPro" id="IPR001789">
    <property type="entry name" value="Sig_transdc_resp-reg_receiver"/>
</dbReference>
<feature type="domain" description="J" evidence="5">
    <location>
        <begin position="405"/>
        <end position="477"/>
    </location>
</feature>
<dbReference type="SUPFAM" id="SSF52172">
    <property type="entry name" value="CheY-like"/>
    <property type="match status" value="1"/>
</dbReference>
<keyword evidence="1 3" id="KW-0597">Phosphoprotein</keyword>
<dbReference type="InterPro" id="IPR011006">
    <property type="entry name" value="CheY-like_superfamily"/>
</dbReference>
<feature type="repeat" description="TPR" evidence="4">
    <location>
        <begin position="566"/>
        <end position="599"/>
    </location>
</feature>
<dbReference type="SMART" id="SM00271">
    <property type="entry name" value="DnaJ"/>
    <property type="match status" value="1"/>
</dbReference>
<dbReference type="Pfam" id="PF00226">
    <property type="entry name" value="DnaJ"/>
    <property type="match status" value="1"/>
</dbReference>
<sequence length="631" mass="71792">MSKNILIIDDDRDLRDFLQQALTAAGFHVETVDRGALGLRKLLSEDVDLTLIDINMPEISGPNICQALRKHEKTRDLPVVMITTTFHSPEQIKAAKQEYGVDDFLFKPFTGMDLQRLLERVFKPGKKTAGALQNKVLPLSEFTIPTQLHRLYVERVTGLLHLHHGNAKKVIYIKDGYPVFARSNVLGECLGRMLVREGLITQVDCDQSVELSKQSGRLQGTVLIQMGLLTPQDLKAVLERQVTEKLLSTFAWRSGTLHFEPGKDFKKGVTQIRLSPASLILQGINRYWTIKQVDEFLYPFASDYLCQATNPKYRFQDIDLGKRGLAVLKSCQGQKRLRDILEQHPLARREVQKLIAAMLISEMIERHATPQQGVVDDHAESEIALIDEKLRRKILGDYQRIMDADYFEALGIERKSDSGAIRRAYYKMAKEYHPDRFLGSSLSREMSAKVSEMFQYITQAYTVLSDPTTRTDYLDELINGPKKKIDINQVIEAEAAYQEGLALLKVRRFATAAKALKKAVEFSPEEPEYMTNFAWALFKSAPEKTETRNQAMEILLASRELNPGSYLTHLYLGHVYQAQGKERQAEKSFEVAVQANPDCTEALRELRLINLRREQTAQHKGLFSGFGKKDK</sequence>
<dbReference type="Gene3D" id="1.25.40.10">
    <property type="entry name" value="Tetratricopeptide repeat domain"/>
    <property type="match status" value="2"/>
</dbReference>
<evidence type="ECO:0000256" key="2">
    <source>
        <dbReference type="ARBA" id="ARBA00023012"/>
    </source>
</evidence>
<evidence type="ECO:0000256" key="3">
    <source>
        <dbReference type="PROSITE-ProRule" id="PRU00169"/>
    </source>
</evidence>
<evidence type="ECO:0000256" key="4">
    <source>
        <dbReference type="PROSITE-ProRule" id="PRU00339"/>
    </source>
</evidence>
<dbReference type="PANTHER" id="PTHR44591:SF14">
    <property type="entry name" value="PROTEIN PILG"/>
    <property type="match status" value="1"/>
</dbReference>
<keyword evidence="2" id="KW-0902">Two-component regulatory system</keyword>
<dbReference type="SMART" id="SM00448">
    <property type="entry name" value="REC"/>
    <property type="match status" value="1"/>
</dbReference>
<dbReference type="InterPro" id="IPR001623">
    <property type="entry name" value="DnaJ_domain"/>
</dbReference>